<evidence type="ECO:0000313" key="1">
    <source>
        <dbReference type="EMBL" id="GJS80231.1"/>
    </source>
</evidence>
<organism evidence="1 2">
    <name type="scientific">Tanacetum coccineum</name>
    <dbReference type="NCBI Taxonomy" id="301880"/>
    <lineage>
        <taxon>Eukaryota</taxon>
        <taxon>Viridiplantae</taxon>
        <taxon>Streptophyta</taxon>
        <taxon>Embryophyta</taxon>
        <taxon>Tracheophyta</taxon>
        <taxon>Spermatophyta</taxon>
        <taxon>Magnoliopsida</taxon>
        <taxon>eudicotyledons</taxon>
        <taxon>Gunneridae</taxon>
        <taxon>Pentapetalae</taxon>
        <taxon>asterids</taxon>
        <taxon>campanulids</taxon>
        <taxon>Asterales</taxon>
        <taxon>Asteraceae</taxon>
        <taxon>Asteroideae</taxon>
        <taxon>Anthemideae</taxon>
        <taxon>Anthemidinae</taxon>
        <taxon>Tanacetum</taxon>
    </lineage>
</organism>
<dbReference type="EMBL" id="BQNB010010655">
    <property type="protein sequence ID" value="GJS80231.1"/>
    <property type="molecule type" value="Genomic_DNA"/>
</dbReference>
<reference evidence="1" key="1">
    <citation type="journal article" date="2022" name="Int. J. Mol. Sci.">
        <title>Draft Genome of Tanacetum Coccineum: Genomic Comparison of Closely Related Tanacetum-Family Plants.</title>
        <authorList>
            <person name="Yamashiro T."/>
            <person name="Shiraishi A."/>
            <person name="Nakayama K."/>
            <person name="Satake H."/>
        </authorList>
    </citation>
    <scope>NUCLEOTIDE SEQUENCE</scope>
</reference>
<comment type="caution">
    <text evidence="1">The sequence shown here is derived from an EMBL/GenBank/DDBJ whole genome shotgun (WGS) entry which is preliminary data.</text>
</comment>
<protein>
    <submittedName>
        <fullName evidence="1">Filament-like plant protein 7 isoform X1</fullName>
    </submittedName>
</protein>
<evidence type="ECO:0000313" key="2">
    <source>
        <dbReference type="Proteomes" id="UP001151760"/>
    </source>
</evidence>
<reference evidence="1" key="2">
    <citation type="submission" date="2022-01" db="EMBL/GenBank/DDBJ databases">
        <authorList>
            <person name="Yamashiro T."/>
            <person name="Shiraishi A."/>
            <person name="Satake H."/>
            <person name="Nakayama K."/>
        </authorList>
    </citation>
    <scope>NUCLEOTIDE SEQUENCE</scope>
</reference>
<accession>A0ABQ4YS23</accession>
<dbReference type="Proteomes" id="UP001151760">
    <property type="component" value="Unassembled WGS sequence"/>
</dbReference>
<keyword evidence="2" id="KW-1185">Reference proteome</keyword>
<sequence length="175" mass="19606">MIIYPHTKTSETPTGYTVHVFQWKTSELQGVLEKFLQSFNKMVNGKAGVEDFIKELTSDMEWIVNHCFSLQDVSSMKDDIKKQFDWDETHSECEVEGETNGRLSKADKLDFPKGYRQRPAPSTRRKKDDVIIVSPDVPDATVVRLQSLSAVGTVASVARISVDVDGKVAASPEKL</sequence>
<dbReference type="Pfam" id="PF05911">
    <property type="entry name" value="FPP"/>
    <property type="match status" value="1"/>
</dbReference>
<proteinExistence type="predicted"/>
<dbReference type="InterPro" id="IPR008587">
    <property type="entry name" value="FPP_plant"/>
</dbReference>
<name>A0ABQ4YS23_9ASTR</name>
<gene>
    <name evidence="1" type="ORF">Tco_0730112</name>
</gene>